<dbReference type="PANTHER" id="PTHR45877:SF2">
    <property type="entry name" value="E3 UBIQUITIN-PROTEIN LIGASE SINA-RELATED"/>
    <property type="match status" value="1"/>
</dbReference>
<proteinExistence type="predicted"/>
<keyword evidence="5" id="KW-1185">Reference proteome</keyword>
<dbReference type="InterPro" id="IPR004162">
    <property type="entry name" value="SINA-like_animal"/>
</dbReference>
<evidence type="ECO:0000313" key="5">
    <source>
        <dbReference type="Proteomes" id="UP000085678"/>
    </source>
</evidence>
<evidence type="ECO:0000256" key="3">
    <source>
        <dbReference type="PROSITE-ProRule" id="PRU00175"/>
    </source>
</evidence>
<dbReference type="SUPFAM" id="SSF57850">
    <property type="entry name" value="RING/U-box"/>
    <property type="match status" value="1"/>
</dbReference>
<dbReference type="SUPFAM" id="SSF49599">
    <property type="entry name" value="TRAF domain-like"/>
    <property type="match status" value="1"/>
</dbReference>
<dbReference type="SMART" id="SM00184">
    <property type="entry name" value="RING"/>
    <property type="match status" value="1"/>
</dbReference>
<dbReference type="RefSeq" id="XP_013391123.1">
    <property type="nucleotide sequence ID" value="XM_013535669.2"/>
</dbReference>
<dbReference type="GeneID" id="106159390"/>
<dbReference type="RefSeq" id="XP_013391125.1">
    <property type="nucleotide sequence ID" value="XM_013535671.1"/>
</dbReference>
<gene>
    <name evidence="6 7 8 9" type="primary">LOC106159390</name>
</gene>
<evidence type="ECO:0000313" key="8">
    <source>
        <dbReference type="RefSeq" id="XP_013391124.1"/>
    </source>
</evidence>
<dbReference type="RefSeq" id="XP_013391124.1">
    <property type="nucleotide sequence ID" value="XM_013535670.2"/>
</dbReference>
<keyword evidence="1 3" id="KW-0863">Zinc-finger</keyword>
<evidence type="ECO:0000256" key="2">
    <source>
        <dbReference type="ARBA" id="ARBA00022833"/>
    </source>
</evidence>
<evidence type="ECO:0000256" key="1">
    <source>
        <dbReference type="ARBA" id="ARBA00022771"/>
    </source>
</evidence>
<dbReference type="InterPro" id="IPR001841">
    <property type="entry name" value="Znf_RING"/>
</dbReference>
<dbReference type="InterPro" id="IPR013083">
    <property type="entry name" value="Znf_RING/FYVE/PHD"/>
</dbReference>
<dbReference type="AlphaFoldDB" id="A0A1S3HYN6"/>
<dbReference type="OrthoDB" id="9972365at2759"/>
<dbReference type="GO" id="GO:0043161">
    <property type="term" value="P:proteasome-mediated ubiquitin-dependent protein catabolic process"/>
    <property type="evidence" value="ECO:0007669"/>
    <property type="project" value="TreeGrafter"/>
</dbReference>
<dbReference type="GO" id="GO:0061630">
    <property type="term" value="F:ubiquitin protein ligase activity"/>
    <property type="evidence" value="ECO:0007669"/>
    <property type="project" value="TreeGrafter"/>
</dbReference>
<evidence type="ECO:0000313" key="7">
    <source>
        <dbReference type="RefSeq" id="XP_013391123.1"/>
    </source>
</evidence>
<dbReference type="GO" id="GO:0005737">
    <property type="term" value="C:cytoplasm"/>
    <property type="evidence" value="ECO:0007669"/>
    <property type="project" value="TreeGrafter"/>
</dbReference>
<dbReference type="Gene3D" id="3.30.40.10">
    <property type="entry name" value="Zinc/RING finger domain, C3HC4 (zinc finger)"/>
    <property type="match status" value="2"/>
</dbReference>
<reference evidence="6 7" key="1">
    <citation type="submission" date="2025-04" db="UniProtKB">
        <authorList>
            <consortium name="RefSeq"/>
        </authorList>
    </citation>
    <scope>IDENTIFICATION</scope>
    <source>
        <tissue evidence="6 7">Gonads</tissue>
    </source>
</reference>
<dbReference type="GO" id="GO:0031624">
    <property type="term" value="F:ubiquitin conjugating enzyme binding"/>
    <property type="evidence" value="ECO:0007669"/>
    <property type="project" value="TreeGrafter"/>
</dbReference>
<dbReference type="GO" id="GO:0008270">
    <property type="term" value="F:zinc ion binding"/>
    <property type="evidence" value="ECO:0007669"/>
    <property type="project" value="UniProtKB-KW"/>
</dbReference>
<sequence>MSAAIEEELKCPICFEIAENAMETSCCHKLFCLKCLAGVGERSCPNCRRPYQAMVSHFARRLINTMPVECPLGCGQTPLTRGDLPDHNRLCVKRVFQCPAPDCDFQGARQTFVAHLSETHTSALIDQAEKLFETPGQNIESLDRVARTTNSNGDAARLGETGKYYCSQPLNGSCSCCNGFCGPTNGCNCTPCMKLDVSRRRLPHGWLVNRKGFSARVGPETGRFYCGRKVMPVNSSCDGYCGPTNGPNCEACRKLDRQARDRYMDVWE</sequence>
<dbReference type="Pfam" id="PF13920">
    <property type="entry name" value="zf-C3HC4_3"/>
    <property type="match status" value="1"/>
</dbReference>
<dbReference type="KEGG" id="lak:106159390"/>
<dbReference type="PANTHER" id="PTHR45877">
    <property type="entry name" value="E3 UBIQUITIN-PROTEIN LIGASE SIAH2"/>
    <property type="match status" value="1"/>
</dbReference>
<keyword evidence="2" id="KW-0862">Zinc</keyword>
<accession>A0A1S3HYN6</accession>
<dbReference type="RefSeq" id="XP_013391120.1">
    <property type="nucleotide sequence ID" value="XM_013535666.2"/>
</dbReference>
<protein>
    <submittedName>
        <fullName evidence="6 7">E3 ubiquitin-protein ligase SINA-like 4</fullName>
    </submittedName>
</protein>
<feature type="domain" description="RING-type" evidence="4">
    <location>
        <begin position="11"/>
        <end position="48"/>
    </location>
</feature>
<dbReference type="Proteomes" id="UP000085678">
    <property type="component" value="Unplaced"/>
</dbReference>
<evidence type="ECO:0000313" key="6">
    <source>
        <dbReference type="RefSeq" id="XP_013391120.1"/>
    </source>
</evidence>
<evidence type="ECO:0000259" key="4">
    <source>
        <dbReference type="PROSITE" id="PS50089"/>
    </source>
</evidence>
<dbReference type="PROSITE" id="PS50089">
    <property type="entry name" value="ZF_RING_2"/>
    <property type="match status" value="1"/>
</dbReference>
<keyword evidence="1 3" id="KW-0479">Metal-binding</keyword>
<evidence type="ECO:0000313" key="9">
    <source>
        <dbReference type="RefSeq" id="XP_013391125.1"/>
    </source>
</evidence>
<organism evidence="5 7">
    <name type="scientific">Lingula anatina</name>
    <name type="common">Brachiopod</name>
    <name type="synonym">Lingula unguis</name>
    <dbReference type="NCBI Taxonomy" id="7574"/>
    <lineage>
        <taxon>Eukaryota</taxon>
        <taxon>Metazoa</taxon>
        <taxon>Spiralia</taxon>
        <taxon>Lophotrochozoa</taxon>
        <taxon>Brachiopoda</taxon>
        <taxon>Linguliformea</taxon>
        <taxon>Lingulata</taxon>
        <taxon>Lingulida</taxon>
        <taxon>Linguloidea</taxon>
        <taxon>Lingulidae</taxon>
        <taxon>Lingula</taxon>
    </lineage>
</organism>
<dbReference type="OMA" id="DICHIGR"/>
<name>A0A1S3HYN6_LINAN</name>